<dbReference type="EMBL" id="KR063278">
    <property type="protein sequence ID" value="AKJ72450.1"/>
    <property type="molecule type" value="Genomic_DNA"/>
</dbReference>
<evidence type="ECO:0000313" key="2">
    <source>
        <dbReference type="Proteomes" id="UP000202743"/>
    </source>
</evidence>
<dbReference type="OrthoDB" id="14343at10239"/>
<dbReference type="RefSeq" id="YP_009189150.1">
    <property type="nucleotide sequence ID" value="NC_028673.1"/>
</dbReference>
<name>A0A0K0N6K2_9CAUD</name>
<organism evidence="1 2">
    <name type="scientific">Gordonia phage GMA7</name>
    <dbReference type="NCBI Taxonomy" id="1647286"/>
    <lineage>
        <taxon>Viruses</taxon>
        <taxon>Duplodnaviria</taxon>
        <taxon>Heunggongvirae</taxon>
        <taxon>Uroviricota</taxon>
        <taxon>Caudoviricetes</taxon>
        <taxon>Getseptimavirus</taxon>
        <taxon>Getseptimavirus GMA7</taxon>
    </lineage>
</organism>
<sequence>MHGFAAPLLRGRAAARFAEEGDSASGWWQPLRESTIARREKENLVPIKINDRTGALRTWVENAPGRIVATKASAAIEWPGRPANSTTAKKLKVAQMGLSDPYTPRRPVVAIDSGDLLTIMAALEAWIGSVK</sequence>
<dbReference type="KEGG" id="vg:26517373"/>
<keyword evidence="2" id="KW-1185">Reference proteome</keyword>
<dbReference type="Proteomes" id="UP000202743">
    <property type="component" value="Segment"/>
</dbReference>
<accession>A0A0K0N6K2</accession>
<gene>
    <name evidence="1" type="ORF">GMA7_13</name>
</gene>
<reference evidence="1 2" key="1">
    <citation type="journal article" date="2015" name="PLoS ONE">
        <title>Lysis to Kill: Evaluation of the Lytic Abilities, and Genomics of Nine Bacteriophages Infective for Gordonia spp. and Their Potential Use in Activated Sludge Foam Biocontrol.</title>
        <authorList>
            <person name="Dyson Z.A."/>
            <person name="Tucci J."/>
            <person name="Seviour R.J."/>
            <person name="Petrovski S."/>
        </authorList>
    </citation>
    <scope>NUCLEOTIDE SEQUENCE [LARGE SCALE GENOMIC DNA]</scope>
</reference>
<dbReference type="GeneID" id="26517373"/>
<protein>
    <submittedName>
        <fullName evidence="1">Uncharacterized protein</fullName>
    </submittedName>
</protein>
<proteinExistence type="predicted"/>
<evidence type="ECO:0000313" key="1">
    <source>
        <dbReference type="EMBL" id="AKJ72450.1"/>
    </source>
</evidence>